<feature type="compositionally biased region" description="Basic and acidic residues" evidence="1">
    <location>
        <begin position="384"/>
        <end position="394"/>
    </location>
</feature>
<evidence type="ECO:0000256" key="1">
    <source>
        <dbReference type="SAM" id="MobiDB-lite"/>
    </source>
</evidence>
<feature type="region of interest" description="Disordered" evidence="1">
    <location>
        <begin position="366"/>
        <end position="394"/>
    </location>
</feature>
<dbReference type="Proteomes" id="UP000038009">
    <property type="component" value="Unassembled WGS sequence"/>
</dbReference>
<feature type="region of interest" description="Disordered" evidence="1">
    <location>
        <begin position="297"/>
        <end position="327"/>
    </location>
</feature>
<proteinExistence type="predicted"/>
<feature type="region of interest" description="Disordered" evidence="1">
    <location>
        <begin position="509"/>
        <end position="540"/>
    </location>
</feature>
<keyword evidence="3" id="KW-1185">Reference proteome</keyword>
<dbReference type="AlphaFoldDB" id="A0A0N0P649"/>
<organism evidence="2 3">
    <name type="scientific">Leptomonas seymouri</name>
    <dbReference type="NCBI Taxonomy" id="5684"/>
    <lineage>
        <taxon>Eukaryota</taxon>
        <taxon>Discoba</taxon>
        <taxon>Euglenozoa</taxon>
        <taxon>Kinetoplastea</taxon>
        <taxon>Metakinetoplastina</taxon>
        <taxon>Trypanosomatida</taxon>
        <taxon>Trypanosomatidae</taxon>
        <taxon>Leishmaniinae</taxon>
        <taxon>Leptomonas</taxon>
    </lineage>
</organism>
<reference evidence="2 3" key="1">
    <citation type="journal article" date="2015" name="PLoS Pathog.">
        <title>Leptomonas seymouri: Adaptations to the Dixenous Life Cycle Analyzed by Genome Sequencing, Transcriptome Profiling and Co-infection with Leishmania donovani.</title>
        <authorList>
            <person name="Kraeva N."/>
            <person name="Butenko A."/>
            <person name="Hlavacova J."/>
            <person name="Kostygov A."/>
            <person name="Myskova J."/>
            <person name="Grybchuk D."/>
            <person name="Lestinova T."/>
            <person name="Votypka J."/>
            <person name="Volf P."/>
            <person name="Opperdoes F."/>
            <person name="Flegontov P."/>
            <person name="Lukes J."/>
            <person name="Yurchenko V."/>
        </authorList>
    </citation>
    <scope>NUCLEOTIDE SEQUENCE [LARGE SCALE GENOMIC DNA]</scope>
    <source>
        <strain evidence="2 3">ATCC 30220</strain>
    </source>
</reference>
<evidence type="ECO:0000313" key="2">
    <source>
        <dbReference type="EMBL" id="KPI86747.1"/>
    </source>
</evidence>
<dbReference type="VEuPathDB" id="TriTrypDB:Lsey_0117_0030"/>
<name>A0A0N0P649_LEPSE</name>
<evidence type="ECO:0000313" key="3">
    <source>
        <dbReference type="Proteomes" id="UP000038009"/>
    </source>
</evidence>
<feature type="region of interest" description="Disordered" evidence="1">
    <location>
        <begin position="1"/>
        <end position="61"/>
    </location>
</feature>
<feature type="compositionally biased region" description="Polar residues" evidence="1">
    <location>
        <begin position="366"/>
        <end position="382"/>
    </location>
</feature>
<feature type="compositionally biased region" description="Polar residues" evidence="1">
    <location>
        <begin position="297"/>
        <end position="316"/>
    </location>
</feature>
<feature type="compositionally biased region" description="Basic and acidic residues" evidence="1">
    <location>
        <begin position="510"/>
        <end position="529"/>
    </location>
</feature>
<feature type="compositionally biased region" description="Low complexity" evidence="1">
    <location>
        <begin position="9"/>
        <end position="19"/>
    </location>
</feature>
<feature type="compositionally biased region" description="Polar residues" evidence="1">
    <location>
        <begin position="37"/>
        <end position="49"/>
    </location>
</feature>
<accession>A0A0N0P649</accession>
<protein>
    <submittedName>
        <fullName evidence="2">Uncharacterized protein</fullName>
    </submittedName>
</protein>
<dbReference type="OMA" id="HAIQFDT"/>
<comment type="caution">
    <text evidence="2">The sequence shown here is derived from an EMBL/GenBank/DDBJ whole genome shotgun (WGS) entry which is preliminary data.</text>
</comment>
<sequence>MMDQPYKPSSPLSPGQPLSTIVRPVSNTRTSVHHSRPSSNTSVNETISGHQHPPPQLSEERGSNALLGNERAGETNVTSSSWDGAGTNSTLTFSLVSPGTGRHHLLVESDKIVAFNDTESVLLKENSSQLLAKGSPRRRGEPFVKIAAISNGSSAAELRHNGDVERRSVSWHPQGLFGAALERFQAREGTPNFSTAMSSMGGMMLENDVSGELSPEASASPRRRLSVSSVHAIQFDTDFRSNVTPFMSISSLGISRQSTSGPRVSLPPLSIGSVQMSVGSVEGDPLTQDVAVSPITETRPTTSPEFSIPSPENSETVPDAHVERQHSTRSHRIIFYPMGSDEVQPPPPPVSPSTATRFSCAAQCSHKPNASVGSHMTMNTTAPVREDGETSPESRDFLMDAECEVPALNSTIFPASIPANSTTDMFACSLNPEAQLLSLGEPRIRTKKECVEAVEVKKLRSLEGSESRVLSRKGNSVPLRATARPEDTIKRHLVSEEHEQLLNSMRARMRAAEAEHQQSMRELREREHSQPTLKPHSLISSDIERALAVITPSKRRVSDTAAGSPRKNTSVHFSAASLPSTTPPLPPLESSLLSTEVRLAMPHPPSNTIKNVDGVGESRSRCEQKLRASLENGTWKHDGDFQRLGGA</sequence>
<feature type="region of interest" description="Disordered" evidence="1">
    <location>
        <begin position="553"/>
        <end position="586"/>
    </location>
</feature>
<dbReference type="OrthoDB" id="10576403at2759"/>
<gene>
    <name evidence="2" type="ORF">ABL78_4164</name>
</gene>
<dbReference type="EMBL" id="LJSK01000117">
    <property type="protein sequence ID" value="KPI86747.1"/>
    <property type="molecule type" value="Genomic_DNA"/>
</dbReference>